<feature type="compositionally biased region" description="Low complexity" evidence="1">
    <location>
        <begin position="636"/>
        <end position="650"/>
    </location>
</feature>
<dbReference type="EMBL" id="BDRX01000129">
    <property type="protein sequence ID" value="GBF98593.1"/>
    <property type="molecule type" value="Genomic_DNA"/>
</dbReference>
<dbReference type="Gene3D" id="3.40.50.1820">
    <property type="entry name" value="alpha/beta hydrolase"/>
    <property type="match status" value="1"/>
</dbReference>
<reference evidence="3 4" key="1">
    <citation type="journal article" date="2018" name="Sci. Rep.">
        <title>Raphidocelis subcapitata (=Pseudokirchneriella subcapitata) provides an insight into genome evolution and environmental adaptations in the Sphaeropleales.</title>
        <authorList>
            <person name="Suzuki S."/>
            <person name="Yamaguchi H."/>
            <person name="Nakajima N."/>
            <person name="Kawachi M."/>
        </authorList>
    </citation>
    <scope>NUCLEOTIDE SEQUENCE [LARGE SCALE GENOMIC DNA]</scope>
    <source>
        <strain evidence="3 4">NIES-35</strain>
    </source>
</reference>
<dbReference type="InterPro" id="IPR007751">
    <property type="entry name" value="DUF676_lipase-like"/>
</dbReference>
<dbReference type="InParanoid" id="A0A2V0PKQ6"/>
<sequence>MGAPPAGAPAGAGADAGAAAPAAPAPAAAAPVHLFVIQHGLWGNRHNMLGLVDHFEATLVARGGRERLVLENSGVNERRKTHDGVDACGDRLAQLILARTAALKLDGHGVVKLSLLGYSLGGLMCRYAVGKLYAVGYFDNVQPVNFITVATPHLGSAREPDGLWSRLVNAHVPIIASRSGHQLMLLDRSFPLPGARAAERRRRPLRRTEEEPGASPGLPRSGSSGSLPARPASPAPAGAPGAAAFADDAARVRRAPSATAAALEGRLAPLLVVMAHPGSPFLAGLARFRRRVRVANVSHDVSVPYCTAAMRTDNPYLAAPPVPIDAAAYPSVVRPALPGEAPAGRAKARGDKGLVAALLLSPLYAPLLPLAYAGYVASTLVHFRVAAARAPDARWLADHPVLTAASSLVVARLSAMHRLLSSELPGGDPGAGGWPRRSMDGGWGGAATGGGAPLGPAASVVVAAAADYVSGRRSVGAARPPVVVGEDLWGAVEAAASPAACGSAAVATRGSVGPRGSRSFSFQQPVLGLGGSRGLSSGGSRGLSGGGSRGLSSGGAAAAAAAARRIAASQSVPVARAASGLMAQTLSAAGGSGLQSLLLPSASPFAAAGGRAMAWAPSLETVPSSRGARQNGDVGGPSAFAPPQQPPQAGLRGAECGSAVESTPFATVQQKWAPQLGGSGAASPFGGSGGSSRADTPRGEASFSDLPGAASGGDAAAASASGNGMPSLHVRTTPPAAGSAARSAVWPPSPASASSALASASSILASAGSAVAPDSPGLSLDESDALQLRAALDSVGEGQRRALLAGKAALPEDNDGVLAGGFAEQQAWIAKHLTRLRWLAADVDVGVVRSHAAVINRDRLFTKTARLDALAFLSDHFLL</sequence>
<gene>
    <name evidence="3" type="ORF">Rsub_11318</name>
</gene>
<keyword evidence="4" id="KW-1185">Reference proteome</keyword>
<dbReference type="Proteomes" id="UP000247498">
    <property type="component" value="Unassembled WGS sequence"/>
</dbReference>
<evidence type="ECO:0000256" key="1">
    <source>
        <dbReference type="SAM" id="MobiDB-lite"/>
    </source>
</evidence>
<dbReference type="PANTHER" id="PTHR12482:SF62">
    <property type="entry name" value="LIPASE ROG1-RELATED"/>
    <property type="match status" value="1"/>
</dbReference>
<dbReference type="SUPFAM" id="SSF53474">
    <property type="entry name" value="alpha/beta-Hydrolases"/>
    <property type="match status" value="1"/>
</dbReference>
<accession>A0A2V0PKQ6</accession>
<dbReference type="InterPro" id="IPR029058">
    <property type="entry name" value="AB_hydrolase_fold"/>
</dbReference>
<evidence type="ECO:0000313" key="3">
    <source>
        <dbReference type="EMBL" id="GBF98593.1"/>
    </source>
</evidence>
<feature type="domain" description="DUF676" evidence="2">
    <location>
        <begin position="31"/>
        <end position="188"/>
    </location>
</feature>
<feature type="compositionally biased region" description="Low complexity" evidence="1">
    <location>
        <begin position="213"/>
        <end position="242"/>
    </location>
</feature>
<feature type="region of interest" description="Disordered" evidence="1">
    <location>
        <begin position="675"/>
        <end position="751"/>
    </location>
</feature>
<feature type="compositionally biased region" description="Low complexity" evidence="1">
    <location>
        <begin position="708"/>
        <end position="722"/>
    </location>
</feature>
<evidence type="ECO:0000259" key="2">
    <source>
        <dbReference type="Pfam" id="PF05057"/>
    </source>
</evidence>
<feature type="region of interest" description="Disordered" evidence="1">
    <location>
        <begin position="196"/>
        <end position="242"/>
    </location>
</feature>
<dbReference type="AlphaFoldDB" id="A0A2V0PKQ6"/>
<organism evidence="3 4">
    <name type="scientific">Raphidocelis subcapitata</name>
    <dbReference type="NCBI Taxonomy" id="307507"/>
    <lineage>
        <taxon>Eukaryota</taxon>
        <taxon>Viridiplantae</taxon>
        <taxon>Chlorophyta</taxon>
        <taxon>core chlorophytes</taxon>
        <taxon>Chlorophyceae</taxon>
        <taxon>CS clade</taxon>
        <taxon>Sphaeropleales</taxon>
        <taxon>Selenastraceae</taxon>
        <taxon>Raphidocelis</taxon>
    </lineage>
</organism>
<comment type="caution">
    <text evidence="3">The sequence shown here is derived from an EMBL/GenBank/DDBJ whole genome shotgun (WGS) entry which is preliminary data.</text>
</comment>
<protein>
    <submittedName>
        <fullName evidence="3">GPI inositol-deacylase</fullName>
    </submittedName>
</protein>
<dbReference type="OrthoDB" id="273452at2759"/>
<dbReference type="Pfam" id="PF05057">
    <property type="entry name" value="DUF676"/>
    <property type="match status" value="1"/>
</dbReference>
<name>A0A2V0PKQ6_9CHLO</name>
<dbReference type="PANTHER" id="PTHR12482">
    <property type="entry name" value="LIPASE ROG1-RELATED-RELATED"/>
    <property type="match status" value="1"/>
</dbReference>
<dbReference type="InterPro" id="IPR044294">
    <property type="entry name" value="Lipase-like"/>
</dbReference>
<feature type="region of interest" description="Disordered" evidence="1">
    <location>
        <begin position="621"/>
        <end position="656"/>
    </location>
</feature>
<feature type="compositionally biased region" description="Low complexity" evidence="1">
    <location>
        <begin position="739"/>
        <end position="751"/>
    </location>
</feature>
<proteinExistence type="predicted"/>
<evidence type="ECO:0000313" key="4">
    <source>
        <dbReference type="Proteomes" id="UP000247498"/>
    </source>
</evidence>